<dbReference type="FunFam" id="3.30.420.40:FF:000012">
    <property type="entry name" value="tRNA N6-adenosine threonylcarbamoyltransferase"/>
    <property type="match status" value="1"/>
</dbReference>
<dbReference type="NCBIfam" id="TIGR03723">
    <property type="entry name" value="T6A_TsaD_YgjD"/>
    <property type="match status" value="1"/>
</dbReference>
<comment type="cofactor">
    <cofactor evidence="8">
        <name>Fe(2+)</name>
        <dbReference type="ChEBI" id="CHEBI:29033"/>
    </cofactor>
    <text evidence="8">Binds 1 Fe(2+) ion per subunit.</text>
</comment>
<keyword evidence="6 8" id="KW-0012">Acyltransferase</keyword>
<dbReference type="KEGG" id="pmet:G4Y79_05980"/>
<proteinExistence type="inferred from homology"/>
<feature type="domain" description="Gcp-like" evidence="10">
    <location>
        <begin position="25"/>
        <end position="322"/>
    </location>
</feature>
<dbReference type="Proteomes" id="UP000594468">
    <property type="component" value="Chromosome"/>
</dbReference>
<accession>A0A7S8IEQ0</accession>
<dbReference type="PRINTS" id="PR00789">
    <property type="entry name" value="OSIALOPTASE"/>
</dbReference>
<protein>
    <recommendedName>
        <fullName evidence="8">tRNA N6-adenosine threonylcarbamoyltransferase</fullName>
        <ecNumber evidence="8">2.3.1.234</ecNumber>
    </recommendedName>
    <alternativeName>
        <fullName evidence="8">N6-L-threonylcarbamoyladenine synthase</fullName>
        <shortName evidence="8">t(6)A synthase</shortName>
    </alternativeName>
    <alternativeName>
        <fullName evidence="8">t(6)A37 threonylcarbamoyladenosine biosynthesis protein TsaD</fullName>
    </alternativeName>
    <alternativeName>
        <fullName evidence="8">tRNA threonylcarbamoyladenosine biosynthesis protein TsaD</fullName>
    </alternativeName>
</protein>
<feature type="binding site" evidence="8">
    <location>
        <position position="183"/>
    </location>
    <ligand>
        <name>substrate</name>
    </ligand>
</feature>
<keyword evidence="2 8" id="KW-0808">Transferase</keyword>
<dbReference type="Pfam" id="PF00814">
    <property type="entry name" value="TsaD"/>
    <property type="match status" value="1"/>
</dbReference>
<reference evidence="11 12" key="1">
    <citation type="submission" date="2020-02" db="EMBL/GenBank/DDBJ databases">
        <authorList>
            <person name="Zheng R.K."/>
            <person name="Sun C.M."/>
        </authorList>
    </citation>
    <scope>NUCLEOTIDE SEQUENCE [LARGE SCALE GENOMIC DNA]</scope>
    <source>
        <strain evidence="12">rifampicinis</strain>
    </source>
</reference>
<dbReference type="GO" id="GO:0005737">
    <property type="term" value="C:cytoplasm"/>
    <property type="evidence" value="ECO:0007669"/>
    <property type="project" value="UniProtKB-SubCell"/>
</dbReference>
<dbReference type="PANTHER" id="PTHR11735:SF6">
    <property type="entry name" value="TRNA N6-ADENOSINE THREONYLCARBAMOYLTRANSFERASE, MITOCHONDRIAL"/>
    <property type="match status" value="1"/>
</dbReference>
<keyword evidence="12" id="KW-1185">Reference proteome</keyword>
<dbReference type="InterPro" id="IPR022450">
    <property type="entry name" value="TsaD"/>
</dbReference>
<dbReference type="SUPFAM" id="SSF53067">
    <property type="entry name" value="Actin-like ATPase domain"/>
    <property type="match status" value="1"/>
</dbReference>
<dbReference type="RefSeq" id="WP_195171989.1">
    <property type="nucleotide sequence ID" value="NZ_CP062983.1"/>
</dbReference>
<dbReference type="NCBIfam" id="TIGR00329">
    <property type="entry name" value="gcp_kae1"/>
    <property type="match status" value="1"/>
</dbReference>
<dbReference type="GO" id="GO:0002949">
    <property type="term" value="P:tRNA threonylcarbamoyladenosine modification"/>
    <property type="evidence" value="ECO:0007669"/>
    <property type="project" value="UniProtKB-UniRule"/>
</dbReference>
<dbReference type="CDD" id="cd24133">
    <property type="entry name" value="ASKHA_NBD_TsaD_bac"/>
    <property type="match status" value="1"/>
</dbReference>
<feature type="region of interest" description="Disordered" evidence="9">
    <location>
        <begin position="224"/>
        <end position="244"/>
    </location>
</feature>
<evidence type="ECO:0000256" key="9">
    <source>
        <dbReference type="SAM" id="MobiDB-lite"/>
    </source>
</evidence>
<feature type="binding site" evidence="8">
    <location>
        <begin position="137"/>
        <end position="141"/>
    </location>
    <ligand>
        <name>substrate</name>
    </ligand>
</feature>
<dbReference type="InterPro" id="IPR000905">
    <property type="entry name" value="Gcp-like_dom"/>
</dbReference>
<organism evidence="11 12">
    <name type="scientific">Phototrophicus methaneseepsis</name>
    <dbReference type="NCBI Taxonomy" id="2710758"/>
    <lineage>
        <taxon>Bacteria</taxon>
        <taxon>Bacillati</taxon>
        <taxon>Chloroflexota</taxon>
        <taxon>Candidatus Thermofontia</taxon>
        <taxon>Phototrophicales</taxon>
        <taxon>Phototrophicaceae</taxon>
        <taxon>Phototrophicus</taxon>
    </lineage>
</organism>
<dbReference type="EC" id="2.3.1.234" evidence="8"/>
<evidence type="ECO:0000256" key="5">
    <source>
        <dbReference type="ARBA" id="ARBA00023004"/>
    </source>
</evidence>
<evidence type="ECO:0000259" key="10">
    <source>
        <dbReference type="Pfam" id="PF00814"/>
    </source>
</evidence>
<feature type="binding site" evidence="8">
    <location>
        <position position="116"/>
    </location>
    <ligand>
        <name>Fe cation</name>
        <dbReference type="ChEBI" id="CHEBI:24875"/>
    </ligand>
</feature>
<keyword evidence="1 8" id="KW-0963">Cytoplasm</keyword>
<evidence type="ECO:0000256" key="3">
    <source>
        <dbReference type="ARBA" id="ARBA00022694"/>
    </source>
</evidence>
<feature type="binding site" evidence="8">
    <location>
        <position position="187"/>
    </location>
    <ligand>
        <name>substrate</name>
    </ligand>
</feature>
<dbReference type="GO" id="GO:0005506">
    <property type="term" value="F:iron ion binding"/>
    <property type="evidence" value="ECO:0007669"/>
    <property type="project" value="UniProtKB-UniRule"/>
</dbReference>
<name>A0A7S8IEQ0_9CHLR</name>
<evidence type="ECO:0000256" key="1">
    <source>
        <dbReference type="ARBA" id="ARBA00022490"/>
    </source>
</evidence>
<evidence type="ECO:0000256" key="2">
    <source>
        <dbReference type="ARBA" id="ARBA00022679"/>
    </source>
</evidence>
<dbReference type="FunFam" id="3.30.420.40:FF:000040">
    <property type="entry name" value="tRNA N6-adenosine threonylcarbamoyltransferase"/>
    <property type="match status" value="1"/>
</dbReference>
<keyword evidence="3 8" id="KW-0819">tRNA processing</keyword>
<comment type="catalytic activity">
    <reaction evidence="7 8">
        <text>L-threonylcarbamoyladenylate + adenosine(37) in tRNA = N(6)-L-threonylcarbamoyladenosine(37) in tRNA + AMP + H(+)</text>
        <dbReference type="Rhea" id="RHEA:37059"/>
        <dbReference type="Rhea" id="RHEA-COMP:10162"/>
        <dbReference type="Rhea" id="RHEA-COMP:10163"/>
        <dbReference type="ChEBI" id="CHEBI:15378"/>
        <dbReference type="ChEBI" id="CHEBI:73682"/>
        <dbReference type="ChEBI" id="CHEBI:74411"/>
        <dbReference type="ChEBI" id="CHEBI:74418"/>
        <dbReference type="ChEBI" id="CHEBI:456215"/>
        <dbReference type="EC" id="2.3.1.234"/>
    </reaction>
</comment>
<feature type="binding site" evidence="8">
    <location>
        <position position="316"/>
    </location>
    <ligand>
        <name>Fe cation</name>
        <dbReference type="ChEBI" id="CHEBI:24875"/>
    </ligand>
</feature>
<dbReference type="EMBL" id="CP062983">
    <property type="protein sequence ID" value="QPC83925.1"/>
    <property type="molecule type" value="Genomic_DNA"/>
</dbReference>
<dbReference type="PANTHER" id="PTHR11735">
    <property type="entry name" value="TRNA N6-ADENOSINE THREONYLCARBAMOYLTRANSFERASE"/>
    <property type="match status" value="1"/>
</dbReference>
<dbReference type="InterPro" id="IPR043129">
    <property type="entry name" value="ATPase_NBD"/>
</dbReference>
<dbReference type="InterPro" id="IPR017861">
    <property type="entry name" value="KAE1/TsaD"/>
</dbReference>
<evidence type="ECO:0000256" key="6">
    <source>
        <dbReference type="ARBA" id="ARBA00023315"/>
    </source>
</evidence>
<keyword evidence="5 8" id="KW-0408">Iron</keyword>
<comment type="subcellular location">
    <subcellularLocation>
        <location evidence="8">Cytoplasm</location>
    </subcellularLocation>
</comment>
<feature type="binding site" evidence="8">
    <location>
        <position position="112"/>
    </location>
    <ligand>
        <name>Fe cation</name>
        <dbReference type="ChEBI" id="CHEBI:24875"/>
    </ligand>
</feature>
<sequence>MTYILGIESSCDETAAAVVIDGKTIASNIVASQIDLHAKHGGVFPELASRAHVEAIDSVVDQAVNDAGIAYEQIDAIAVTQGPGLVGSLLVGINYAKGLALMSGKPLLGINHLEGHIYSLWLTQPFAEPEFPVLVLIVSGGHSELLLMTGHGQYQRLGGTIDDAAGEAFDKVGRLLNLPFPGGPNIERVAKMGNAHAYDFPRALRDSSYDFSFSGLKTAVRREVTVPPSGSRSRRRRGAEKRAQLRSDVSVNDVAASFQVAVTDILVEKAARAAKAYGATEIFMAGGVSANQLLREKMRKETDLPVRYPPLNLCTDNGAMIAAAGYFRYEAGLRSDLSFDVLPTWPLSNGLYEEV</sequence>
<evidence type="ECO:0000313" key="11">
    <source>
        <dbReference type="EMBL" id="QPC83925.1"/>
    </source>
</evidence>
<dbReference type="Gene3D" id="3.30.420.40">
    <property type="match status" value="2"/>
</dbReference>
<dbReference type="GO" id="GO:0061711">
    <property type="term" value="F:tRNA N(6)-L-threonylcarbamoyladenine synthase activity"/>
    <property type="evidence" value="ECO:0007669"/>
    <property type="project" value="UniProtKB-EC"/>
</dbReference>
<evidence type="ECO:0000313" key="12">
    <source>
        <dbReference type="Proteomes" id="UP000594468"/>
    </source>
</evidence>
<comment type="function">
    <text evidence="8">Required for the formation of a threonylcarbamoyl group on adenosine at position 37 (t(6)A37) in tRNAs that read codons beginning with adenine. Is involved in the transfer of the threonylcarbamoyl moiety of threonylcarbamoyl-AMP (TC-AMP) to the N6 group of A37, together with TsaE and TsaB. TsaD likely plays a direct catalytic role in this reaction.</text>
</comment>
<comment type="similarity">
    <text evidence="8">Belongs to the KAE1 / TsaD family.</text>
</comment>
<gene>
    <name evidence="8 11" type="primary">tsaD</name>
    <name evidence="11" type="ORF">G4Y79_05980</name>
</gene>
<feature type="binding site" evidence="8">
    <location>
        <position position="291"/>
    </location>
    <ligand>
        <name>substrate</name>
    </ligand>
</feature>
<keyword evidence="4 8" id="KW-0479">Metal-binding</keyword>
<feature type="binding site" evidence="8">
    <location>
        <position position="170"/>
    </location>
    <ligand>
        <name>substrate</name>
    </ligand>
</feature>
<dbReference type="HAMAP" id="MF_01445">
    <property type="entry name" value="TsaD"/>
    <property type="match status" value="1"/>
</dbReference>
<evidence type="ECO:0000256" key="7">
    <source>
        <dbReference type="ARBA" id="ARBA00048117"/>
    </source>
</evidence>
<dbReference type="AlphaFoldDB" id="A0A7S8IEQ0"/>
<evidence type="ECO:0000256" key="8">
    <source>
        <dbReference type="HAMAP-Rule" id="MF_01445"/>
    </source>
</evidence>
<evidence type="ECO:0000256" key="4">
    <source>
        <dbReference type="ARBA" id="ARBA00022723"/>
    </source>
</evidence>